<evidence type="ECO:0000259" key="4">
    <source>
        <dbReference type="Pfam" id="PF00296"/>
    </source>
</evidence>
<feature type="compositionally biased region" description="Gly residues" evidence="3">
    <location>
        <begin position="306"/>
        <end position="315"/>
    </location>
</feature>
<name>L9WXQ4_9EURY</name>
<dbReference type="Gene3D" id="3.20.20.30">
    <property type="entry name" value="Luciferase-like domain"/>
    <property type="match status" value="1"/>
</dbReference>
<dbReference type="GO" id="GO:0005829">
    <property type="term" value="C:cytosol"/>
    <property type="evidence" value="ECO:0007669"/>
    <property type="project" value="TreeGrafter"/>
</dbReference>
<keyword evidence="6" id="KW-1185">Reference proteome</keyword>
<dbReference type="PANTHER" id="PTHR30137:SF8">
    <property type="entry name" value="BLR5498 PROTEIN"/>
    <property type="match status" value="1"/>
</dbReference>
<evidence type="ECO:0000313" key="5">
    <source>
        <dbReference type="EMBL" id="ELY54254.1"/>
    </source>
</evidence>
<evidence type="ECO:0000256" key="2">
    <source>
        <dbReference type="ARBA" id="ARBA00023033"/>
    </source>
</evidence>
<evidence type="ECO:0000256" key="3">
    <source>
        <dbReference type="SAM" id="MobiDB-lite"/>
    </source>
</evidence>
<evidence type="ECO:0000256" key="1">
    <source>
        <dbReference type="ARBA" id="ARBA00023002"/>
    </source>
</evidence>
<dbReference type="eggNOG" id="arCOG02410">
    <property type="taxonomic scope" value="Archaea"/>
</dbReference>
<proteinExistence type="predicted"/>
<protein>
    <submittedName>
        <fullName evidence="5">Flavin-dependent oxidoreductase, F420-dependent methylene-tetrahydromethanopterin reductase</fullName>
    </submittedName>
</protein>
<dbReference type="Pfam" id="PF00296">
    <property type="entry name" value="Bac_luciferase"/>
    <property type="match status" value="1"/>
</dbReference>
<dbReference type="InterPro" id="IPR011251">
    <property type="entry name" value="Luciferase-like_dom"/>
</dbReference>
<dbReference type="GO" id="GO:0016705">
    <property type="term" value="F:oxidoreductase activity, acting on paired donors, with incorporation or reduction of molecular oxygen"/>
    <property type="evidence" value="ECO:0007669"/>
    <property type="project" value="InterPro"/>
</dbReference>
<dbReference type="AlphaFoldDB" id="L9WXQ4"/>
<dbReference type="Proteomes" id="UP000011602">
    <property type="component" value="Unassembled WGS sequence"/>
</dbReference>
<dbReference type="InterPro" id="IPR050766">
    <property type="entry name" value="Bact_Lucif_Oxidored"/>
</dbReference>
<gene>
    <name evidence="5" type="ORF">C493_12918</name>
</gene>
<dbReference type="InterPro" id="IPR036661">
    <property type="entry name" value="Luciferase-like_sf"/>
</dbReference>
<keyword evidence="2" id="KW-0503">Monooxygenase</keyword>
<dbReference type="STRING" id="1227499.C493_12918"/>
<evidence type="ECO:0000313" key="6">
    <source>
        <dbReference type="Proteomes" id="UP000011602"/>
    </source>
</evidence>
<dbReference type="EMBL" id="AOHZ01000060">
    <property type="protein sequence ID" value="ELY54254.1"/>
    <property type="molecule type" value="Genomic_DNA"/>
</dbReference>
<dbReference type="PATRIC" id="fig|1227499.3.peg.2652"/>
<feature type="compositionally biased region" description="Basic and acidic residues" evidence="3">
    <location>
        <begin position="276"/>
        <end position="287"/>
    </location>
</feature>
<accession>L9WXQ4</accession>
<feature type="domain" description="Luciferase-like" evidence="4">
    <location>
        <begin position="30"/>
        <end position="239"/>
    </location>
</feature>
<reference evidence="5 6" key="1">
    <citation type="journal article" date="2014" name="PLoS Genet.">
        <title>Phylogenetically driven sequencing of extremely halophilic archaea reveals strategies for static and dynamic osmo-response.</title>
        <authorList>
            <person name="Becker E.A."/>
            <person name="Seitzer P.M."/>
            <person name="Tritt A."/>
            <person name="Larsen D."/>
            <person name="Krusor M."/>
            <person name="Yao A.I."/>
            <person name="Wu D."/>
            <person name="Madern D."/>
            <person name="Eisen J.A."/>
            <person name="Darling A.E."/>
            <person name="Facciotti M.T."/>
        </authorList>
    </citation>
    <scope>NUCLEOTIDE SEQUENCE [LARGE SCALE GENOMIC DNA]</scope>
    <source>
        <strain evidence="5 6">JCM 12255</strain>
    </source>
</reference>
<sequence>MQAVAARWFSTADAGRATTEIGLGLLTAQQRPDDDGLTTAVYDDLPTLAETADEAGLESVWTSEHHYHITDDGSLSRTTPVLSALATRTDEIRVGSAVALAPLYDPVRLAEDAATVAALSDDRLTLGLSIGSWDREFRNFGVPRDGRTERTEDALSLLRNAWEPGQLEYESDFHAIEPETEVTPTPDEILPIVLGGLAKPAVRRAARLADGWCANEMLSLEDIRVRMGDIERIRDEEGDRRRVYDLHHPLRLRRRLAGRRLGTASRRLLLPAAQVRRADGRRADRRTPSGAQAGGEGGRDIRHAGTGSGRTRGVS</sequence>
<dbReference type="PANTHER" id="PTHR30137">
    <property type="entry name" value="LUCIFERASE-LIKE MONOOXYGENASE"/>
    <property type="match status" value="1"/>
</dbReference>
<dbReference type="SUPFAM" id="SSF51679">
    <property type="entry name" value="Bacterial luciferase-like"/>
    <property type="match status" value="1"/>
</dbReference>
<keyword evidence="1" id="KW-0560">Oxidoreductase</keyword>
<comment type="caution">
    <text evidence="5">The sequence shown here is derived from an EMBL/GenBank/DDBJ whole genome shotgun (WGS) entry which is preliminary data.</text>
</comment>
<organism evidence="5 6">
    <name type="scientific">Natronolimnohabitans innermongolicus JCM 12255</name>
    <dbReference type="NCBI Taxonomy" id="1227499"/>
    <lineage>
        <taxon>Archaea</taxon>
        <taxon>Methanobacteriati</taxon>
        <taxon>Methanobacteriota</taxon>
        <taxon>Stenosarchaea group</taxon>
        <taxon>Halobacteria</taxon>
        <taxon>Halobacteriales</taxon>
        <taxon>Natrialbaceae</taxon>
        <taxon>Natronolimnohabitans</taxon>
    </lineage>
</organism>
<feature type="region of interest" description="Disordered" evidence="3">
    <location>
        <begin position="275"/>
        <end position="315"/>
    </location>
</feature>
<dbReference type="GO" id="GO:0004497">
    <property type="term" value="F:monooxygenase activity"/>
    <property type="evidence" value="ECO:0007669"/>
    <property type="project" value="UniProtKB-KW"/>
</dbReference>